<dbReference type="OrthoDB" id="733404at2"/>
<organism evidence="1 2">
    <name type="scientific">Litoreibacter meonggei</name>
    <dbReference type="NCBI Taxonomy" id="1049199"/>
    <lineage>
        <taxon>Bacteria</taxon>
        <taxon>Pseudomonadati</taxon>
        <taxon>Pseudomonadota</taxon>
        <taxon>Alphaproteobacteria</taxon>
        <taxon>Rhodobacterales</taxon>
        <taxon>Roseobacteraceae</taxon>
        <taxon>Litoreibacter</taxon>
    </lineage>
</organism>
<evidence type="ECO:0000313" key="2">
    <source>
        <dbReference type="Proteomes" id="UP000269157"/>
    </source>
</evidence>
<dbReference type="Proteomes" id="UP000269157">
    <property type="component" value="Unassembled WGS sequence"/>
</dbReference>
<gene>
    <name evidence="1" type="ORF">BCF46_1383</name>
</gene>
<dbReference type="EMBL" id="RCCE01000002">
    <property type="protein sequence ID" value="RLJ59235.1"/>
    <property type="molecule type" value="Genomic_DNA"/>
</dbReference>
<dbReference type="AlphaFoldDB" id="A0A497X157"/>
<keyword evidence="2" id="KW-1185">Reference proteome</keyword>
<evidence type="ECO:0000313" key="1">
    <source>
        <dbReference type="EMBL" id="RLJ59235.1"/>
    </source>
</evidence>
<accession>A0A497X157</accession>
<protein>
    <submittedName>
        <fullName evidence="1">Uncharacterized protein</fullName>
    </submittedName>
</protein>
<comment type="caution">
    <text evidence="1">The sequence shown here is derived from an EMBL/GenBank/DDBJ whole genome shotgun (WGS) entry which is preliminary data.</text>
</comment>
<dbReference type="RefSeq" id="WP_121022958.1">
    <property type="nucleotide sequence ID" value="NZ_RCCE01000002.1"/>
</dbReference>
<name>A0A497X157_9RHOB</name>
<reference evidence="1 2" key="1">
    <citation type="submission" date="2018-10" db="EMBL/GenBank/DDBJ databases">
        <title>Genomic Encyclopedia of Archaeal and Bacterial Type Strains, Phase II (KMG-II): from individual species to whole genera.</title>
        <authorList>
            <person name="Goeker M."/>
        </authorList>
    </citation>
    <scope>NUCLEOTIDE SEQUENCE [LARGE SCALE GENOMIC DNA]</scope>
    <source>
        <strain evidence="1 2">DSM 29466</strain>
    </source>
</reference>
<proteinExistence type="predicted"/>
<sequence>MVTKTEAISALTNELSVSSYSGQAFENNIDTIEFGSFEYLSTPSDALAYATASGNGVLFDFGNDDTLLVQNVTKVQLTNDIDIM</sequence>